<keyword evidence="5" id="KW-0274">FAD</keyword>
<keyword evidence="3" id="KW-0004">4Fe-4S</keyword>
<protein>
    <submittedName>
        <fullName evidence="10">Heterodisulfide reductase</fullName>
    </submittedName>
</protein>
<evidence type="ECO:0000256" key="4">
    <source>
        <dbReference type="ARBA" id="ARBA00022723"/>
    </source>
</evidence>
<dbReference type="STRING" id="345632.GPICK_09410"/>
<evidence type="ECO:0000256" key="5">
    <source>
        <dbReference type="ARBA" id="ARBA00022827"/>
    </source>
</evidence>
<evidence type="ECO:0000256" key="8">
    <source>
        <dbReference type="ARBA" id="ARBA00023014"/>
    </source>
</evidence>
<keyword evidence="11" id="KW-1185">Reference proteome</keyword>
<organism evidence="10 11">
    <name type="scientific">Geobacter pickeringii</name>
    <dbReference type="NCBI Taxonomy" id="345632"/>
    <lineage>
        <taxon>Bacteria</taxon>
        <taxon>Pseudomonadati</taxon>
        <taxon>Thermodesulfobacteriota</taxon>
        <taxon>Desulfuromonadia</taxon>
        <taxon>Geobacterales</taxon>
        <taxon>Geobacteraceae</taxon>
        <taxon>Geobacter</taxon>
    </lineage>
</organism>
<keyword evidence="6" id="KW-0560">Oxidoreductase</keyword>
<dbReference type="Gene3D" id="3.50.50.60">
    <property type="entry name" value="FAD/NAD(P)-binding domain"/>
    <property type="match status" value="2"/>
</dbReference>
<dbReference type="Gene3D" id="3.40.50.720">
    <property type="entry name" value="NAD(P)-binding Rossmann-like Domain"/>
    <property type="match status" value="1"/>
</dbReference>
<evidence type="ECO:0000256" key="6">
    <source>
        <dbReference type="ARBA" id="ARBA00023002"/>
    </source>
</evidence>
<dbReference type="InterPro" id="IPR036188">
    <property type="entry name" value="FAD/NAD-bd_sf"/>
</dbReference>
<sequence length="1014" mass="111553">MNTSDRNIGDVLIVGGGISGIQAALDLANSGFRVFLVDKSPALGGKMSQLDKTFPTNDCSMCIESPKFIECARNPNIEIITYTEVERVDGEAGDFRVTLTKKPRYISEEKCTGCNICVDYCPVKIPDPFNQNLSENKAVHIYFSQAVPLVTYVDPETCLYLKEGKCQICVGACKTKAIDLHQKPETMVVEVGAIILSPGYETFNPKLRGDFGYGRMQNVVTSLDFERILCATGPYEGEILRPSDKKHPHKIAWIQCVGSRQVNEGGNNYCSAVCCAYSQKQVILAKDHNAELQATIFHNDVRAYGKDFERFHQRAEKLSDVRFVRSYVTIGREIESTKNVTIRYSTLDDGVKEEEFDMVVLSVGLNPPKDVEALASKIGIELTDQKFCKNNPYNPIETSRKGVFVSGAFQGPLDIPESVVTASGAGALCGQLLSYRRGRLERERVYPPEKDVSQEELKIGVVVCYCGANIGRVVDIPAVIEYAATLPNVSWAGDNLFACSTENAKQISDAIVEKGLNRVVLAACTPRTHEPLFRDTCREAGLNQYFFEFANIREHCSWVHSREKESATQKAKEIVRMSVARAAFLEPLQEFQLPVDHTGLVVGGGVAGMTAALNMAEQGFEVYLVEKDDDLGGMARRLHYTLEGMDVQSYLADLVKKVYRHPRVHVWTDAAITEVSGYVGNFVTTVTSQGRNREVKHGVAVIATGAQEYKPTEYLYGQSDRVLTQLELEGEIVSGSDKVKNAQSVVMIQCVGCRQADRNYCSRVCCSQAIKNAHKLKEINPEMEIQIIFRDMRTYGLKETYYREASEKNVKFIRYEAETKPVVAAAGDGFTVTVPDPVLGQMMELEADLVVLAAAVIPAESSQDAGKFFKVSNNPDGFFQEAHVKLRPVDFAADGVFLCGTAHYPKHLSETISQAYGAAGRAVGILSRETVTASGAVCDVTESDCVSCGACITACKYGAISFVDTPQGKKARVEPILCKGDGLCNAKCPTGAIYLKHYTDDEIFAQIDAAFPEH</sequence>
<name>A0A0B5BHM9_9BACT</name>
<dbReference type="AlphaFoldDB" id="A0A0B5BHM9"/>
<keyword evidence="5" id="KW-0285">Flavoprotein</keyword>
<dbReference type="SUPFAM" id="SSF51905">
    <property type="entry name" value="FAD/NAD(P)-binding domain"/>
    <property type="match status" value="1"/>
</dbReference>
<dbReference type="GO" id="GO:0016491">
    <property type="term" value="F:oxidoreductase activity"/>
    <property type="evidence" value="ECO:0007669"/>
    <property type="project" value="UniProtKB-KW"/>
</dbReference>
<evidence type="ECO:0000259" key="9">
    <source>
        <dbReference type="PROSITE" id="PS51379"/>
    </source>
</evidence>
<dbReference type="GO" id="GO:0046872">
    <property type="term" value="F:metal ion binding"/>
    <property type="evidence" value="ECO:0007669"/>
    <property type="project" value="UniProtKB-KW"/>
</dbReference>
<dbReference type="GO" id="GO:0051539">
    <property type="term" value="F:4 iron, 4 sulfur cluster binding"/>
    <property type="evidence" value="ECO:0007669"/>
    <property type="project" value="UniProtKB-KW"/>
</dbReference>
<evidence type="ECO:0000256" key="3">
    <source>
        <dbReference type="ARBA" id="ARBA00022485"/>
    </source>
</evidence>
<feature type="domain" description="4Fe-4S ferredoxin-type" evidence="9">
    <location>
        <begin position="936"/>
        <end position="965"/>
    </location>
</feature>
<dbReference type="HOGENOM" id="CLU_004231_2_0_7"/>
<dbReference type="Pfam" id="PF12831">
    <property type="entry name" value="FAD_oxidored"/>
    <property type="match status" value="1"/>
</dbReference>
<dbReference type="OrthoDB" id="9758544at2"/>
<reference evidence="10 11" key="1">
    <citation type="journal article" date="2015" name="Genome Announc.">
        <title>Complete Genome of Geobacter pickeringii G13T, a Metal-Reducing Isolate from Sedimentary Kaolin Deposits.</title>
        <authorList>
            <person name="Badalamenti J.P."/>
            <person name="Bond D.R."/>
        </authorList>
    </citation>
    <scope>NUCLEOTIDE SEQUENCE [LARGE SCALE GENOMIC DNA]</scope>
    <source>
        <strain evidence="10 11">G13</strain>
    </source>
</reference>
<dbReference type="PANTHER" id="PTHR43498">
    <property type="entry name" value="FERREDOXIN:COB-COM HETERODISULFIDE REDUCTASE SUBUNIT A"/>
    <property type="match status" value="1"/>
</dbReference>
<gene>
    <name evidence="10" type="ORF">GPICK_09410</name>
</gene>
<dbReference type="PROSITE" id="PS51379">
    <property type="entry name" value="4FE4S_FER_2"/>
    <property type="match status" value="4"/>
</dbReference>
<dbReference type="SUPFAM" id="SSF54862">
    <property type="entry name" value="4Fe-4S ferredoxins"/>
    <property type="match status" value="1"/>
</dbReference>
<evidence type="ECO:0000256" key="1">
    <source>
        <dbReference type="ARBA" id="ARBA00001974"/>
    </source>
</evidence>
<evidence type="ECO:0000256" key="7">
    <source>
        <dbReference type="ARBA" id="ARBA00023004"/>
    </source>
</evidence>
<accession>A0A0B5BHM9</accession>
<dbReference type="SUPFAM" id="SSF51971">
    <property type="entry name" value="Nucleotide-binding domain"/>
    <property type="match status" value="1"/>
</dbReference>
<dbReference type="KEGG" id="gpi:GPICK_09410"/>
<keyword evidence="8" id="KW-0411">Iron-sulfur</keyword>
<dbReference type="InterPro" id="IPR023753">
    <property type="entry name" value="FAD/NAD-binding_dom"/>
</dbReference>
<dbReference type="Pfam" id="PF07992">
    <property type="entry name" value="Pyr_redox_2"/>
    <property type="match status" value="1"/>
</dbReference>
<dbReference type="Gene3D" id="3.30.70.20">
    <property type="match status" value="1"/>
</dbReference>
<proteinExistence type="inferred from homology"/>
<dbReference type="InterPro" id="IPR039650">
    <property type="entry name" value="HdrA-like"/>
</dbReference>
<evidence type="ECO:0000256" key="2">
    <source>
        <dbReference type="ARBA" id="ARBA00006561"/>
    </source>
</evidence>
<dbReference type="Pfam" id="PF00037">
    <property type="entry name" value="Fer4"/>
    <property type="match status" value="1"/>
</dbReference>
<evidence type="ECO:0000313" key="11">
    <source>
        <dbReference type="Proteomes" id="UP000057609"/>
    </source>
</evidence>
<comment type="similarity">
    <text evidence="2">Belongs to the HdrA family.</text>
</comment>
<dbReference type="RefSeq" id="WP_039742561.1">
    <property type="nucleotide sequence ID" value="NZ_CP009788.1"/>
</dbReference>
<dbReference type="EMBL" id="CP009788">
    <property type="protein sequence ID" value="AJE03541.1"/>
    <property type="molecule type" value="Genomic_DNA"/>
</dbReference>
<dbReference type="Pfam" id="PF12838">
    <property type="entry name" value="Fer4_7"/>
    <property type="match status" value="1"/>
</dbReference>
<dbReference type="PANTHER" id="PTHR43498:SF1">
    <property type="entry name" value="COB--COM HETERODISULFIDE REDUCTASE IRON-SULFUR SUBUNIT A"/>
    <property type="match status" value="1"/>
</dbReference>
<keyword evidence="7" id="KW-0408">Iron</keyword>
<dbReference type="Proteomes" id="UP000057609">
    <property type="component" value="Chromosome"/>
</dbReference>
<dbReference type="InterPro" id="IPR017900">
    <property type="entry name" value="4Fe4S_Fe_S_CS"/>
</dbReference>
<feature type="domain" description="4Fe-4S ferredoxin-type" evidence="9">
    <location>
        <begin position="969"/>
        <end position="998"/>
    </location>
</feature>
<keyword evidence="4" id="KW-0479">Metal-binding</keyword>
<dbReference type="Gene3D" id="3.30.70.3270">
    <property type="match status" value="1"/>
</dbReference>
<dbReference type="InterPro" id="IPR017896">
    <property type="entry name" value="4Fe4S_Fe-S-bd"/>
</dbReference>
<dbReference type="PROSITE" id="PS00198">
    <property type="entry name" value="4FE4S_FER_1"/>
    <property type="match status" value="1"/>
</dbReference>
<evidence type="ECO:0000313" key="10">
    <source>
        <dbReference type="EMBL" id="AJE03541.1"/>
    </source>
</evidence>
<comment type="cofactor">
    <cofactor evidence="1">
        <name>FAD</name>
        <dbReference type="ChEBI" id="CHEBI:57692"/>
    </cofactor>
</comment>
<feature type="domain" description="4Fe-4S ferredoxin-type" evidence="9">
    <location>
        <begin position="149"/>
        <end position="183"/>
    </location>
</feature>
<feature type="domain" description="4Fe-4S ferredoxin-type" evidence="9">
    <location>
        <begin position="101"/>
        <end position="131"/>
    </location>
</feature>